<feature type="compositionally biased region" description="Polar residues" evidence="1">
    <location>
        <begin position="48"/>
        <end position="57"/>
    </location>
</feature>
<dbReference type="Proteomes" id="UP000288168">
    <property type="component" value="Unassembled WGS sequence"/>
</dbReference>
<gene>
    <name evidence="2" type="ORF">CEP54_003492</name>
</gene>
<protein>
    <submittedName>
        <fullName evidence="2">Uncharacterized protein</fullName>
    </submittedName>
</protein>
<name>A0A428QNU3_9HYPO</name>
<accession>A0A428QNU3</accession>
<sequence length="148" mass="16336">MILGHGPRRSTTVQHFLFGETEAQDREPKILGLFDDEVIGLLKPLNIPTASEPTDSSVPGPWEPEMRTSGSISVVSIAATGCRQPRHRAHGGASLASGRRIRLGQRQRRFTDSTWRRGYCERSGGKYDVRSRLSEKHRIVGVACNPCG</sequence>
<evidence type="ECO:0000313" key="3">
    <source>
        <dbReference type="Proteomes" id="UP000288168"/>
    </source>
</evidence>
<reference evidence="2 3" key="1">
    <citation type="submission" date="2017-06" db="EMBL/GenBank/DDBJ databases">
        <title>Comparative genomic analysis of Ambrosia Fusariam Clade fungi.</title>
        <authorList>
            <person name="Stajich J.E."/>
            <person name="Carrillo J."/>
            <person name="Kijimoto T."/>
            <person name="Eskalen A."/>
            <person name="O'Donnell K."/>
            <person name="Kasson M."/>
        </authorList>
    </citation>
    <scope>NUCLEOTIDE SEQUENCE [LARGE SCALE GENOMIC DNA]</scope>
    <source>
        <strain evidence="2 3">NRRL62584</strain>
    </source>
</reference>
<comment type="caution">
    <text evidence="2">The sequence shown here is derived from an EMBL/GenBank/DDBJ whole genome shotgun (WGS) entry which is preliminary data.</text>
</comment>
<evidence type="ECO:0000256" key="1">
    <source>
        <dbReference type="SAM" id="MobiDB-lite"/>
    </source>
</evidence>
<organism evidence="2 3">
    <name type="scientific">Fusarium duplospermum</name>
    <dbReference type="NCBI Taxonomy" id="1325734"/>
    <lineage>
        <taxon>Eukaryota</taxon>
        <taxon>Fungi</taxon>
        <taxon>Dikarya</taxon>
        <taxon>Ascomycota</taxon>
        <taxon>Pezizomycotina</taxon>
        <taxon>Sordariomycetes</taxon>
        <taxon>Hypocreomycetidae</taxon>
        <taxon>Hypocreales</taxon>
        <taxon>Nectriaceae</taxon>
        <taxon>Fusarium</taxon>
        <taxon>Fusarium solani species complex</taxon>
    </lineage>
</organism>
<proteinExistence type="predicted"/>
<dbReference type="AlphaFoldDB" id="A0A428QNU3"/>
<keyword evidence="3" id="KW-1185">Reference proteome</keyword>
<dbReference type="EMBL" id="NKCI01000022">
    <property type="protein sequence ID" value="RSL66946.1"/>
    <property type="molecule type" value="Genomic_DNA"/>
</dbReference>
<feature type="region of interest" description="Disordered" evidence="1">
    <location>
        <begin position="48"/>
        <end position="67"/>
    </location>
</feature>
<evidence type="ECO:0000313" key="2">
    <source>
        <dbReference type="EMBL" id="RSL66946.1"/>
    </source>
</evidence>